<gene>
    <name evidence="2" type="ORF">AKJ09_05540</name>
</gene>
<dbReference type="EMBL" id="CP012333">
    <property type="protein sequence ID" value="AKU98876.1"/>
    <property type="molecule type" value="Genomic_DNA"/>
</dbReference>
<organism evidence="2 3">
    <name type="scientific">Labilithrix luteola</name>
    <dbReference type="NCBI Taxonomy" id="1391654"/>
    <lineage>
        <taxon>Bacteria</taxon>
        <taxon>Pseudomonadati</taxon>
        <taxon>Myxococcota</taxon>
        <taxon>Polyangia</taxon>
        <taxon>Polyangiales</taxon>
        <taxon>Labilitrichaceae</taxon>
        <taxon>Labilithrix</taxon>
    </lineage>
</organism>
<reference evidence="2 3" key="1">
    <citation type="submission" date="2015-08" db="EMBL/GenBank/DDBJ databases">
        <authorList>
            <person name="Babu N.S."/>
            <person name="Beckwith C.J."/>
            <person name="Beseler K.G."/>
            <person name="Brison A."/>
            <person name="Carone J.V."/>
            <person name="Caskin T.P."/>
            <person name="Diamond M."/>
            <person name="Durham M.E."/>
            <person name="Foxe J.M."/>
            <person name="Go M."/>
            <person name="Henderson B.A."/>
            <person name="Jones I.B."/>
            <person name="McGettigan J.A."/>
            <person name="Micheletti S.J."/>
            <person name="Nasrallah M.E."/>
            <person name="Ortiz D."/>
            <person name="Piller C.R."/>
            <person name="Privatt S.R."/>
            <person name="Schneider S.L."/>
            <person name="Sharp S."/>
            <person name="Smith T.C."/>
            <person name="Stanton J.D."/>
            <person name="Ullery H.E."/>
            <person name="Wilson R.J."/>
            <person name="Serrano M.G."/>
            <person name="Buck G."/>
            <person name="Lee V."/>
            <person name="Wang Y."/>
            <person name="Carvalho R."/>
            <person name="Voegtly L."/>
            <person name="Shi R."/>
            <person name="Duckworth R."/>
            <person name="Johnson A."/>
            <person name="Loviza R."/>
            <person name="Walstead R."/>
            <person name="Shah Z."/>
            <person name="Kiflezghi M."/>
            <person name="Wade K."/>
            <person name="Ball S.L."/>
            <person name="Bradley K.W."/>
            <person name="Asai D.J."/>
            <person name="Bowman C.A."/>
            <person name="Russell D.A."/>
            <person name="Pope W.H."/>
            <person name="Jacobs-Sera D."/>
            <person name="Hendrix R.W."/>
            <person name="Hatfull G.F."/>
        </authorList>
    </citation>
    <scope>NUCLEOTIDE SEQUENCE [LARGE SCALE GENOMIC DNA]</scope>
    <source>
        <strain evidence="2 3">DSM 27648</strain>
    </source>
</reference>
<evidence type="ECO:0000313" key="2">
    <source>
        <dbReference type="EMBL" id="AKU98876.1"/>
    </source>
</evidence>
<dbReference type="AlphaFoldDB" id="A0A0K1PZR7"/>
<evidence type="ECO:0000259" key="1">
    <source>
        <dbReference type="Pfam" id="PF05099"/>
    </source>
</evidence>
<dbReference type="SUPFAM" id="SSF158682">
    <property type="entry name" value="TerB-like"/>
    <property type="match status" value="1"/>
</dbReference>
<dbReference type="STRING" id="1391654.AKJ09_05540"/>
<dbReference type="KEGG" id="llu:AKJ09_05540"/>
<sequence>MDTRTAKCLLLTKVLVADGIMTENERGFLDGAMNRMGLSPDERRRVLNLDGWDDAEQALVGLSNEEKQELVGQLVDAASSDGRLSPLEAQMVKRISAALGVQS</sequence>
<dbReference type="InterPro" id="IPR007791">
    <property type="entry name" value="DjlA_N"/>
</dbReference>
<feature type="domain" description="Co-chaperone DjlA N-terminal" evidence="1">
    <location>
        <begin position="6"/>
        <end position="102"/>
    </location>
</feature>
<dbReference type="RefSeq" id="WP_146649969.1">
    <property type="nucleotide sequence ID" value="NZ_CP012333.1"/>
</dbReference>
<dbReference type="Pfam" id="PF05099">
    <property type="entry name" value="TerB"/>
    <property type="match status" value="1"/>
</dbReference>
<proteinExistence type="predicted"/>
<evidence type="ECO:0000313" key="3">
    <source>
        <dbReference type="Proteomes" id="UP000064967"/>
    </source>
</evidence>
<protein>
    <recommendedName>
        <fullName evidence="1">Co-chaperone DjlA N-terminal domain-containing protein</fullName>
    </recommendedName>
</protein>
<dbReference type="Gene3D" id="1.10.3680.10">
    <property type="entry name" value="TerB-like"/>
    <property type="match status" value="1"/>
</dbReference>
<dbReference type="Proteomes" id="UP000064967">
    <property type="component" value="Chromosome"/>
</dbReference>
<name>A0A0K1PZR7_9BACT</name>
<accession>A0A0K1PZR7</accession>
<dbReference type="InterPro" id="IPR029024">
    <property type="entry name" value="TerB-like"/>
</dbReference>
<keyword evidence="3" id="KW-1185">Reference proteome</keyword>